<dbReference type="RefSeq" id="WP_150393458.1">
    <property type="nucleotide sequence ID" value="NZ_RZJP01000001.1"/>
</dbReference>
<keyword evidence="2" id="KW-1133">Transmembrane helix</keyword>
<comment type="caution">
    <text evidence="3">The sequence shown here is derived from an EMBL/GenBank/DDBJ whole genome shotgun (WGS) entry which is preliminary data.</text>
</comment>
<organism evidence="3 4">
    <name type="scientific">Bifidobacterium callitrichos</name>
    <dbReference type="NCBI Taxonomy" id="762209"/>
    <lineage>
        <taxon>Bacteria</taxon>
        <taxon>Bacillati</taxon>
        <taxon>Actinomycetota</taxon>
        <taxon>Actinomycetes</taxon>
        <taxon>Bifidobacteriales</taxon>
        <taxon>Bifidobacteriaceae</taxon>
        <taxon>Bifidobacterium</taxon>
    </lineage>
</organism>
<dbReference type="InterPro" id="IPR036890">
    <property type="entry name" value="HATPase_C_sf"/>
</dbReference>
<feature type="transmembrane region" description="Helical" evidence="2">
    <location>
        <begin position="48"/>
        <end position="76"/>
    </location>
</feature>
<accession>A0A5M9ZDH4</accession>
<keyword evidence="2" id="KW-0812">Transmembrane</keyword>
<dbReference type="EMBL" id="RZJP01000001">
    <property type="protein sequence ID" value="KAA8817174.1"/>
    <property type="molecule type" value="Genomic_DNA"/>
</dbReference>
<evidence type="ECO:0000256" key="2">
    <source>
        <dbReference type="SAM" id="Phobius"/>
    </source>
</evidence>
<keyword evidence="2" id="KW-0472">Membrane</keyword>
<feature type="transmembrane region" description="Helical" evidence="2">
    <location>
        <begin position="133"/>
        <end position="154"/>
    </location>
</feature>
<sequence length="413" mass="46453">MRRMFPHIRAFDRLQRPYVAAMIIVTIICTALTYVTDGDYSLLQTAYSFAHICLLMGLYWHPTSCACAVISLSIAAEFPPDAVFMKQLWCLWLAAGLLGYHRRLRIAFSLLLIQTFSMMTSLPEQHQMADWNVPGVLSFNIVCAIMAVVGYALAEHQEADRLRREAQERERLEIEQERLRRDMALASRIHDSTTRGLTLISLLSEQCVAERANAGLSDGLTERIALIGSTARSTLQDVRKVIDVLNRDELDERDADAKAEGVSDEPMESMLTRLLTDNDEHMAAIGIQGSSTMTSSASSGMTVSCIDQETMREIRDLINQMYTNIAVHGARGTDVYHVRMELTDRALRIREFNAIGRTDGRLHSGKGLSMHRTRIMAMGGMLHTRHSEDDIWTLQVEIPIQPHASSHSSSFRL</sequence>
<dbReference type="Gene3D" id="3.30.565.10">
    <property type="entry name" value="Histidine kinase-like ATPase, C-terminal domain"/>
    <property type="match status" value="1"/>
</dbReference>
<evidence type="ECO:0008006" key="5">
    <source>
        <dbReference type="Google" id="ProtNLM"/>
    </source>
</evidence>
<evidence type="ECO:0000313" key="4">
    <source>
        <dbReference type="Proteomes" id="UP000326060"/>
    </source>
</evidence>
<gene>
    <name evidence="3" type="ORF">EMB92_00820</name>
</gene>
<keyword evidence="1" id="KW-0175">Coiled coil</keyword>
<protein>
    <recommendedName>
        <fullName evidence="5">Histidine kinase</fullName>
    </recommendedName>
</protein>
<proteinExistence type="predicted"/>
<evidence type="ECO:0000313" key="3">
    <source>
        <dbReference type="EMBL" id="KAA8817174.1"/>
    </source>
</evidence>
<feature type="transmembrane region" description="Helical" evidence="2">
    <location>
        <begin position="18"/>
        <end position="36"/>
    </location>
</feature>
<dbReference type="Gene3D" id="1.20.5.1930">
    <property type="match status" value="1"/>
</dbReference>
<feature type="coiled-coil region" evidence="1">
    <location>
        <begin position="162"/>
        <end position="189"/>
    </location>
</feature>
<dbReference type="Proteomes" id="UP000326060">
    <property type="component" value="Unassembled WGS sequence"/>
</dbReference>
<evidence type="ECO:0000256" key="1">
    <source>
        <dbReference type="SAM" id="Coils"/>
    </source>
</evidence>
<reference evidence="3 4" key="1">
    <citation type="journal article" date="2019" name="Syst. Appl. Microbiol.">
        <title>Characterization of Bifidobacterium species in feaces of the Egyptian fruit bat: Description of B. vespertilionis sp. nov. and B. rousetti sp. nov.</title>
        <authorList>
            <person name="Modesto M."/>
            <person name="Satti M."/>
            <person name="Watanabe K."/>
            <person name="Puglisi E."/>
            <person name="Morelli L."/>
            <person name="Huang C.-H."/>
            <person name="Liou J.-S."/>
            <person name="Miyashita M."/>
            <person name="Tamura T."/>
            <person name="Saito S."/>
            <person name="Mori K."/>
            <person name="Huang L."/>
            <person name="Sciavilla P."/>
            <person name="Sandri C."/>
            <person name="Spiezio C."/>
            <person name="Vitali F."/>
            <person name="Cavalieri D."/>
            <person name="Perpetuini G."/>
            <person name="Tofalo R."/>
            <person name="Bonetti A."/>
            <person name="Arita M."/>
            <person name="Mattarelli P."/>
        </authorList>
    </citation>
    <scope>NUCLEOTIDE SEQUENCE [LARGE SCALE GENOMIC DNA]</scope>
    <source>
        <strain evidence="3 4">RST27</strain>
    </source>
</reference>
<dbReference type="AlphaFoldDB" id="A0A5M9ZDH4"/>
<name>A0A5M9ZDH4_9BIFI</name>